<keyword evidence="9" id="KW-1185">Reference proteome</keyword>
<accession>A0ABW4E4I2</accession>
<organism evidence="8 9">
    <name type="scientific">Lacticaseibacillus baoqingensis</name>
    <dbReference type="NCBI Taxonomy" id="2486013"/>
    <lineage>
        <taxon>Bacteria</taxon>
        <taxon>Bacillati</taxon>
        <taxon>Bacillota</taxon>
        <taxon>Bacilli</taxon>
        <taxon>Lactobacillales</taxon>
        <taxon>Lactobacillaceae</taxon>
        <taxon>Lacticaseibacillus</taxon>
    </lineage>
</organism>
<evidence type="ECO:0000256" key="6">
    <source>
        <dbReference type="ARBA" id="ARBA00023210"/>
    </source>
</evidence>
<dbReference type="Pfam" id="PF06160">
    <property type="entry name" value="EzrA"/>
    <property type="match status" value="1"/>
</dbReference>
<keyword evidence="3" id="KW-1133">Transmembrane helix</keyword>
<keyword evidence="5" id="KW-0472">Membrane</keyword>
<comment type="subcellular location">
    <subcellularLocation>
        <location evidence="1">Cell membrane</location>
        <topology evidence="1">Single-pass membrane protein</topology>
    </subcellularLocation>
</comment>
<keyword evidence="6" id="KW-0717">Septation</keyword>
<name>A0ABW4E4I2_9LACO</name>
<evidence type="ECO:0000313" key="8">
    <source>
        <dbReference type="EMBL" id="MFD1484066.1"/>
    </source>
</evidence>
<evidence type="ECO:0000256" key="4">
    <source>
        <dbReference type="ARBA" id="ARBA00023054"/>
    </source>
</evidence>
<evidence type="ECO:0000313" key="9">
    <source>
        <dbReference type="Proteomes" id="UP001597252"/>
    </source>
</evidence>
<feature type="coiled-coil region" evidence="7">
    <location>
        <begin position="454"/>
        <end position="488"/>
    </location>
</feature>
<evidence type="ECO:0000256" key="3">
    <source>
        <dbReference type="ARBA" id="ARBA00022989"/>
    </source>
</evidence>
<feature type="coiled-coil region" evidence="7">
    <location>
        <begin position="375"/>
        <end position="402"/>
    </location>
</feature>
<keyword evidence="4 7" id="KW-0175">Coiled coil</keyword>
<dbReference type="InterPro" id="IPR010379">
    <property type="entry name" value="EzrA"/>
</dbReference>
<evidence type="ECO:0000256" key="5">
    <source>
        <dbReference type="ARBA" id="ARBA00023136"/>
    </source>
</evidence>
<reference evidence="9" key="1">
    <citation type="journal article" date="2019" name="Int. J. Syst. Evol. Microbiol.">
        <title>The Global Catalogue of Microorganisms (GCM) 10K type strain sequencing project: providing services to taxonomists for standard genome sequencing and annotation.</title>
        <authorList>
            <consortium name="The Broad Institute Genomics Platform"/>
            <consortium name="The Broad Institute Genome Sequencing Center for Infectious Disease"/>
            <person name="Wu L."/>
            <person name="Ma J."/>
        </authorList>
    </citation>
    <scope>NUCLEOTIDE SEQUENCE [LARGE SCALE GENOMIC DNA]</scope>
    <source>
        <strain evidence="9">CCM 8903</strain>
    </source>
</reference>
<sequence length="567" mass="62773">MTWIIVGIVIIVVLAGGVWGLQQYNNRRVKQLDVEVEKLDNGELASLVRSIANLGLAGDSLKQFTKSQRDYQRVIETDLAGLQTALLDVELQNKQFQFVKVQETITAIQGHVVETAQKLTKIRSALVALRDSEADTRSQLTTLRGDYQAARKTILAKSYAFDAALPGLEQSLQTLAEAMHDAAVTSESGDHAAASVQLQQLAIGVGTLQDQVKRLPSLVNTVVNEFPGQLEELQTGYHELAAQHYQFTQDVPAGIEAVQGNVKQAQVQIKDLAVDDLASNVADTASAIDELYATMEKELKAKQAVLQQQGDLKQFLAHAQKQNHALLLELDHLDQSYTLTHGEQATAASLKTQLAGIAKGFNDTQQAMQNETAVYSQILAQYQQARQDLHDIEVQHQKINHDVSGLQAREQKAVASAQQFEMALRDIKYEVSRHSLPGLPRPYLDFFNVVTKELAQLNHDLNQVKIDLDQIAKQLIKLSEDIDQLKDQSRTVVDAAGMCEQLLQYANRYKTSHPEVDQAVVQAKDLYQHYNYAQAADLIAAALEKVEPGAYQKVEDDYLASKSASLF</sequence>
<dbReference type="Proteomes" id="UP001597252">
    <property type="component" value="Unassembled WGS sequence"/>
</dbReference>
<gene>
    <name evidence="8" type="primary">ezrA</name>
    <name evidence="8" type="ORF">ACFQ5J_02345</name>
</gene>
<keyword evidence="6" id="KW-0131">Cell cycle</keyword>
<keyword evidence="2" id="KW-0812">Transmembrane</keyword>
<dbReference type="RefSeq" id="WP_125747794.1">
    <property type="nucleotide sequence ID" value="NZ_JBHTON010000005.1"/>
</dbReference>
<protein>
    <submittedName>
        <fullName evidence="8">Septation ring formation regulator EzrA</fullName>
    </submittedName>
</protein>
<evidence type="ECO:0000256" key="2">
    <source>
        <dbReference type="ARBA" id="ARBA00022692"/>
    </source>
</evidence>
<comment type="caution">
    <text evidence="8">The sequence shown here is derived from an EMBL/GenBank/DDBJ whole genome shotgun (WGS) entry which is preliminary data.</text>
</comment>
<dbReference type="NCBIfam" id="NF003409">
    <property type="entry name" value="PRK04778.1-3"/>
    <property type="match status" value="1"/>
</dbReference>
<dbReference type="EMBL" id="JBHTON010000005">
    <property type="protein sequence ID" value="MFD1484066.1"/>
    <property type="molecule type" value="Genomic_DNA"/>
</dbReference>
<proteinExistence type="predicted"/>
<evidence type="ECO:0000256" key="7">
    <source>
        <dbReference type="SAM" id="Coils"/>
    </source>
</evidence>
<evidence type="ECO:0000256" key="1">
    <source>
        <dbReference type="ARBA" id="ARBA00004162"/>
    </source>
</evidence>
<keyword evidence="6" id="KW-0132">Cell division</keyword>